<feature type="domain" description="Distal membrane-arm assembly complex protein 1-like" evidence="2">
    <location>
        <begin position="28"/>
        <end position="74"/>
    </location>
</feature>
<keyword evidence="1" id="KW-0472">Membrane</keyword>
<organism evidence="3 4">
    <name type="scientific">Armadillidium nasatum</name>
    <dbReference type="NCBI Taxonomy" id="96803"/>
    <lineage>
        <taxon>Eukaryota</taxon>
        <taxon>Metazoa</taxon>
        <taxon>Ecdysozoa</taxon>
        <taxon>Arthropoda</taxon>
        <taxon>Crustacea</taxon>
        <taxon>Multicrustacea</taxon>
        <taxon>Malacostraca</taxon>
        <taxon>Eumalacostraca</taxon>
        <taxon>Peracarida</taxon>
        <taxon>Isopoda</taxon>
        <taxon>Oniscidea</taxon>
        <taxon>Crinocheta</taxon>
        <taxon>Armadillidiidae</taxon>
        <taxon>Armadillidium</taxon>
    </lineage>
</organism>
<dbReference type="Proteomes" id="UP000326759">
    <property type="component" value="Unassembled WGS sequence"/>
</dbReference>
<keyword evidence="1" id="KW-1133">Transmembrane helix</keyword>
<dbReference type="AlphaFoldDB" id="A0A5N5T2Q5"/>
<proteinExistence type="predicted"/>
<dbReference type="OrthoDB" id="10459960at2759"/>
<accession>A0A5N5T2Q5</accession>
<reference evidence="3 4" key="1">
    <citation type="journal article" date="2019" name="PLoS Biol.">
        <title>Sex chromosomes control vertical transmission of feminizing Wolbachia symbionts in an isopod.</title>
        <authorList>
            <person name="Becking T."/>
            <person name="Chebbi M.A."/>
            <person name="Giraud I."/>
            <person name="Moumen B."/>
            <person name="Laverre T."/>
            <person name="Caubet Y."/>
            <person name="Peccoud J."/>
            <person name="Gilbert C."/>
            <person name="Cordaux R."/>
        </authorList>
    </citation>
    <scope>NUCLEOTIDE SEQUENCE [LARGE SCALE GENOMIC DNA]</scope>
    <source>
        <strain evidence="3">ANa2</strain>
        <tissue evidence="3">Whole body excluding digestive tract and cuticle</tissue>
    </source>
</reference>
<evidence type="ECO:0000259" key="2">
    <source>
        <dbReference type="Pfam" id="PF15055"/>
    </source>
</evidence>
<dbReference type="Pfam" id="PF15055">
    <property type="entry name" value="DMAC1_Dmo2"/>
    <property type="match status" value="1"/>
</dbReference>
<keyword evidence="1" id="KW-0812">Transmembrane</keyword>
<name>A0A5N5T2Q5_9CRUS</name>
<evidence type="ECO:0000256" key="1">
    <source>
        <dbReference type="SAM" id="Phobius"/>
    </source>
</evidence>
<evidence type="ECO:0000313" key="4">
    <source>
        <dbReference type="Proteomes" id="UP000326759"/>
    </source>
</evidence>
<evidence type="ECO:0000313" key="3">
    <source>
        <dbReference type="EMBL" id="KAB7500602.1"/>
    </source>
</evidence>
<protein>
    <recommendedName>
        <fullName evidence="2">Distal membrane-arm assembly complex protein 1-like domain-containing protein</fullName>
    </recommendedName>
</protein>
<dbReference type="InterPro" id="IPR028036">
    <property type="entry name" value="DMAC1-like_dom"/>
</dbReference>
<feature type="transmembrane region" description="Helical" evidence="1">
    <location>
        <begin position="61"/>
        <end position="79"/>
    </location>
</feature>
<dbReference type="EMBL" id="SEYY01013466">
    <property type="protein sequence ID" value="KAB7500602.1"/>
    <property type="molecule type" value="Genomic_DNA"/>
</dbReference>
<comment type="caution">
    <text evidence="3">The sequence shown here is derived from an EMBL/GenBank/DDBJ whole genome shotgun (WGS) entry which is preliminary data.</text>
</comment>
<keyword evidence="4" id="KW-1185">Reference proteome</keyword>
<sequence length="94" mass="9909">MLKPLIKIVVIQPMEDNNNNNNASKGGGCTSCRVIGGLGLSGAGGYVVYYGSKSPHQVARIISYSFAGVLFGLGIGRVFNVTPFSFKDPTTEPN</sequence>
<gene>
    <name evidence="3" type="ORF">Anas_02143</name>
</gene>